<comment type="cofactor">
    <cofactor evidence="3">
        <name>Zn(2+)</name>
        <dbReference type="ChEBI" id="CHEBI:29105"/>
    </cofactor>
    <text evidence="3">Binds 2 Zn(2+) ions.</text>
</comment>
<dbReference type="SMART" id="SM00098">
    <property type="entry name" value="alkPPc"/>
    <property type="match status" value="1"/>
</dbReference>
<reference evidence="6 7" key="1">
    <citation type="journal article" date="2010" name="ISME J.">
        <title>Fine-scale evolution: genomic, phenotypic and ecological differentiation in two coexisting Salinibacter ruber strains.</title>
        <authorList>
            <person name="Pena A."/>
            <person name="Teeling H."/>
            <person name="Huerta-Cepas J."/>
            <person name="Santos F."/>
            <person name="Yarza P."/>
            <person name="Brito-Echeverria J."/>
            <person name="Lucio M."/>
            <person name="Schmitt-Kopplin P."/>
            <person name="Meseguer I."/>
            <person name="Schenowitz C."/>
            <person name="Dossat C."/>
            <person name="Barbe V."/>
            <person name="Dopazo J."/>
            <person name="Rossello-Mora R."/>
            <person name="Schuler M."/>
            <person name="Glockner F.O."/>
            <person name="Amann R."/>
            <person name="Gabaldon T."/>
            <person name="Anton J."/>
        </authorList>
    </citation>
    <scope>NUCLEOTIDE SEQUENCE [LARGE SCALE GENOMIC DNA]</scope>
    <source>
        <strain evidence="6 7">M8</strain>
    </source>
</reference>
<evidence type="ECO:0000313" key="6">
    <source>
        <dbReference type="EMBL" id="CBH25593.1"/>
    </source>
</evidence>
<dbReference type="NCBIfam" id="TIGR01409">
    <property type="entry name" value="TAT_signal_seq"/>
    <property type="match status" value="1"/>
</dbReference>
<organism evidence="6 7">
    <name type="scientific">Salinibacter ruber (strain M8)</name>
    <dbReference type="NCBI Taxonomy" id="761659"/>
    <lineage>
        <taxon>Bacteria</taxon>
        <taxon>Pseudomonadati</taxon>
        <taxon>Rhodothermota</taxon>
        <taxon>Rhodothermia</taxon>
        <taxon>Rhodothermales</taxon>
        <taxon>Salinibacteraceae</taxon>
        <taxon>Salinibacter</taxon>
    </lineage>
</organism>
<dbReference type="SUPFAM" id="SSF53649">
    <property type="entry name" value="Alkaline phosphatase-like"/>
    <property type="match status" value="1"/>
</dbReference>
<protein>
    <submittedName>
        <fullName evidence="6">Alkaline phosphatase</fullName>
        <ecNumber evidence="6">3.1.3.1</ecNumber>
    </submittedName>
</protein>
<feature type="active site" description="Phosphoserine intermediate" evidence="2">
    <location>
        <position position="150"/>
    </location>
</feature>
<dbReference type="Gene3D" id="1.10.1200.140">
    <property type="entry name" value="Alkaline phosphatase, crown domain"/>
    <property type="match status" value="1"/>
</dbReference>
<keyword evidence="5" id="KW-0732">Signal</keyword>
<dbReference type="PANTHER" id="PTHR11596">
    <property type="entry name" value="ALKALINE PHOSPHATASE"/>
    <property type="match status" value="1"/>
</dbReference>
<dbReference type="PRINTS" id="PR00113">
    <property type="entry name" value="ALKPHPHTASE"/>
</dbReference>
<proteinExistence type="inferred from homology"/>
<dbReference type="AlphaFoldDB" id="D5HC38"/>
<comment type="cofactor">
    <cofactor evidence="3">
        <name>Mg(2+)</name>
        <dbReference type="ChEBI" id="CHEBI:18420"/>
    </cofactor>
    <text evidence="3">Binds 1 Mg(2+) ion.</text>
</comment>
<dbReference type="InterPro" id="IPR006311">
    <property type="entry name" value="TAT_signal"/>
</dbReference>
<comment type="similarity">
    <text evidence="4">Belongs to the alkaline phosphatase family.</text>
</comment>
<feature type="binding site" evidence="3">
    <location>
        <position position="334"/>
    </location>
    <ligand>
        <name>Zn(2+)</name>
        <dbReference type="ChEBI" id="CHEBI:29105"/>
        <label>2</label>
    </ligand>
</feature>
<dbReference type="PROSITE" id="PS51318">
    <property type="entry name" value="TAT"/>
    <property type="match status" value="1"/>
</dbReference>
<dbReference type="InterPro" id="IPR001952">
    <property type="entry name" value="Alkaline_phosphatase"/>
</dbReference>
<dbReference type="PATRIC" id="fig|761659.10.peg.2917"/>
<sequence>MRRRRRGRDLWALRWFSYCAFSFSHPSSPASVVSDTYHNRLAAASDDAPSRRDFLKTGALGALALGTGSMAGTARGQARTDVSNVEAPGDAKNVIFLVSDGMSAGTLTMADLHLRRHEGRRSNWLRLYEEGRVRHGLMDMAAANSVVTGSAAGASSWGSGHRVFNETLNMSQDGEKYRTILEIFRDAGRGTGLVTTTRITHATPAGFGINMPERWSEDKIAEQYLEREYDVLMGGGARHFDPDHRGDGTDLHQHFADKGYTVARSKQDLSYWGHDGAFLGTFYDTHLPYVLDHQNIPSHQQQVPRLPEMTDAALQRLDRNDDGFLLQIEGGRVDHAAHEDDTGGLIYDQIEFDRAIGRVLEFVEGRDDTLVIITTDHGNANPGINAAGDRYNQSNPMFDRVADFQYTNSWILSELDANSTYRQIQDRVEEAWQFPIRRDEAELLQDALRGEYRAAYREKSAPDLLLGAIQANYTSVNWLGGDHTSDYVQLAALGPGSEVIGSFTRNTDLFDLMVESAGVREYASG</sequence>
<accession>D5HC38</accession>
<evidence type="ECO:0000313" key="7">
    <source>
        <dbReference type="Proteomes" id="UP000000933"/>
    </source>
</evidence>
<dbReference type="EC" id="3.1.3.1" evidence="6"/>
<dbReference type="InterPro" id="IPR017850">
    <property type="entry name" value="Alkaline_phosphatase_core_sf"/>
</dbReference>
<keyword evidence="3" id="KW-0862">Zinc</keyword>
<feature type="binding site" evidence="3">
    <location>
        <position position="100"/>
    </location>
    <ligand>
        <name>Mg(2+)</name>
        <dbReference type="ChEBI" id="CHEBI:18420"/>
    </ligand>
</feature>
<feature type="binding site" evidence="3">
    <location>
        <position position="377"/>
    </location>
    <ligand>
        <name>Zn(2+)</name>
        <dbReference type="ChEBI" id="CHEBI:29105"/>
        <label>2</label>
    </ligand>
</feature>
<feature type="binding site" evidence="3">
    <location>
        <position position="201"/>
    </location>
    <ligand>
        <name>Mg(2+)</name>
        <dbReference type="ChEBI" id="CHEBI:18420"/>
    </ligand>
</feature>
<dbReference type="InterPro" id="IPR042085">
    <property type="entry name" value="Ap_crown"/>
</dbReference>
<feature type="binding site" evidence="3">
    <location>
        <position position="100"/>
    </location>
    <ligand>
        <name>Zn(2+)</name>
        <dbReference type="ChEBI" id="CHEBI:29105"/>
        <label>2</label>
    </ligand>
</feature>
<evidence type="ECO:0000256" key="5">
    <source>
        <dbReference type="SAM" id="SignalP"/>
    </source>
</evidence>
<feature type="binding site" evidence="3">
    <location>
        <position position="338"/>
    </location>
    <ligand>
        <name>Zn(2+)</name>
        <dbReference type="ChEBI" id="CHEBI:29105"/>
        <label>2</label>
    </ligand>
</feature>
<reference evidence="7" key="2">
    <citation type="submission" date="2010-04" db="EMBL/GenBank/DDBJ databases">
        <title>Genome sequence of Salinibacter ruber M8.</title>
        <authorList>
            <consortium name="Genoscope"/>
        </authorList>
    </citation>
    <scope>NUCLEOTIDE SEQUENCE [LARGE SCALE GENOMIC DNA]</scope>
    <source>
        <strain evidence="7">M8</strain>
    </source>
</reference>
<evidence type="ECO:0000256" key="2">
    <source>
        <dbReference type="PIRSR" id="PIRSR601952-1"/>
    </source>
</evidence>
<dbReference type="GO" id="GO:0046872">
    <property type="term" value="F:metal ion binding"/>
    <property type="evidence" value="ECO:0007669"/>
    <property type="project" value="UniProtKB-KW"/>
</dbReference>
<feature type="chain" id="PRO_5003072908" evidence="5">
    <location>
        <begin position="23"/>
        <end position="525"/>
    </location>
</feature>
<dbReference type="Gene3D" id="3.40.720.10">
    <property type="entry name" value="Alkaline Phosphatase, subunit A"/>
    <property type="match status" value="1"/>
</dbReference>
<keyword evidence="6" id="KW-0378">Hydrolase</keyword>
<dbReference type="PANTHER" id="PTHR11596:SF5">
    <property type="entry name" value="ALKALINE PHOSPHATASE"/>
    <property type="match status" value="1"/>
</dbReference>
<dbReference type="EMBL" id="FP565814">
    <property type="protein sequence ID" value="CBH25593.1"/>
    <property type="molecule type" value="Genomic_DNA"/>
</dbReference>
<evidence type="ECO:0000256" key="3">
    <source>
        <dbReference type="PIRSR" id="PIRSR601952-2"/>
    </source>
</evidence>
<keyword evidence="1" id="KW-0597">Phosphoprotein</keyword>
<feature type="signal peptide" evidence="5">
    <location>
        <begin position="1"/>
        <end position="22"/>
    </location>
</feature>
<feature type="binding site" evidence="3">
    <location>
        <position position="376"/>
    </location>
    <ligand>
        <name>Zn(2+)</name>
        <dbReference type="ChEBI" id="CHEBI:29105"/>
        <label>2</label>
    </ligand>
</feature>
<dbReference type="CDD" id="cd16012">
    <property type="entry name" value="ALP"/>
    <property type="match status" value="1"/>
</dbReference>
<feature type="binding site" evidence="3">
    <location>
        <position position="203"/>
    </location>
    <ligand>
        <name>Mg(2+)</name>
        <dbReference type="ChEBI" id="CHEBI:18420"/>
    </ligand>
</feature>
<gene>
    <name evidence="6" type="primary">phoA</name>
    <name evidence="6" type="ordered locus">SRM_02672</name>
</gene>
<name>D5HC38_SALRM</name>
<feature type="binding site" evidence="3">
    <location>
        <position position="483"/>
    </location>
    <ligand>
        <name>Zn(2+)</name>
        <dbReference type="ChEBI" id="CHEBI:29105"/>
        <label>2</label>
    </ligand>
</feature>
<evidence type="ECO:0000256" key="1">
    <source>
        <dbReference type="ARBA" id="ARBA00022553"/>
    </source>
</evidence>
<feature type="binding site" evidence="3">
    <location>
        <position position="329"/>
    </location>
    <ligand>
        <name>Mg(2+)</name>
        <dbReference type="ChEBI" id="CHEBI:18420"/>
    </ligand>
</feature>
<dbReference type="Pfam" id="PF00245">
    <property type="entry name" value="Alk_phosphatase"/>
    <property type="match status" value="1"/>
</dbReference>
<dbReference type="InterPro" id="IPR019546">
    <property type="entry name" value="TAT_signal_bac_arc"/>
</dbReference>
<evidence type="ECO:0000256" key="4">
    <source>
        <dbReference type="RuleBase" id="RU003946"/>
    </source>
</evidence>
<dbReference type="HOGENOM" id="CLU_008539_6_2_10"/>
<keyword evidence="3" id="KW-0479">Metal-binding</keyword>
<dbReference type="KEGG" id="srm:SRM_02672"/>
<dbReference type="Proteomes" id="UP000000933">
    <property type="component" value="Chromosome"/>
</dbReference>
<keyword evidence="3" id="KW-0460">Magnesium</keyword>
<dbReference type="GO" id="GO:0004035">
    <property type="term" value="F:alkaline phosphatase activity"/>
    <property type="evidence" value="ECO:0007669"/>
    <property type="project" value="UniProtKB-EC"/>
</dbReference>